<evidence type="ECO:0000313" key="1">
    <source>
        <dbReference type="EMBL" id="KVG54851.1"/>
    </source>
</evidence>
<protein>
    <submittedName>
        <fullName evidence="1">Uncharacterized protein</fullName>
    </submittedName>
</protein>
<dbReference type="AlphaFoldDB" id="A0A103QSP0"/>
<feature type="non-terminal residue" evidence="1">
    <location>
        <position position="84"/>
    </location>
</feature>
<gene>
    <name evidence="1" type="ORF">WJ33_00860</name>
</gene>
<evidence type="ECO:0000313" key="2">
    <source>
        <dbReference type="Proteomes" id="UP000064029"/>
    </source>
</evidence>
<reference evidence="1 2" key="1">
    <citation type="submission" date="2015-11" db="EMBL/GenBank/DDBJ databases">
        <title>Expanding the genomic diversity of Burkholderia species for the development of highly accurate diagnostics.</title>
        <authorList>
            <person name="Sahl J."/>
            <person name="Keim P."/>
            <person name="Wagner D."/>
        </authorList>
    </citation>
    <scope>NUCLEOTIDE SEQUENCE [LARGE SCALE GENOMIC DNA]</scope>
    <source>
        <strain evidence="1 2">MSMB2036</strain>
    </source>
</reference>
<sequence length="84" mass="8855">MQCLAATADAEVAHFALDPARVTAAAADFGQQRVAPFFQALRGGTAAACGSFRLITRTACMKLRRSGSSACRQAACAMSWRMAK</sequence>
<accession>A0A103QSP0</accession>
<organism evidence="1 2">
    <name type="scientific">Burkholderia ubonensis</name>
    <dbReference type="NCBI Taxonomy" id="101571"/>
    <lineage>
        <taxon>Bacteria</taxon>
        <taxon>Pseudomonadati</taxon>
        <taxon>Pseudomonadota</taxon>
        <taxon>Betaproteobacteria</taxon>
        <taxon>Burkholderiales</taxon>
        <taxon>Burkholderiaceae</taxon>
        <taxon>Burkholderia</taxon>
        <taxon>Burkholderia cepacia complex</taxon>
    </lineage>
</organism>
<proteinExistence type="predicted"/>
<name>A0A103QSP0_9BURK</name>
<dbReference type="EMBL" id="LOXM01000264">
    <property type="protein sequence ID" value="KVG54851.1"/>
    <property type="molecule type" value="Genomic_DNA"/>
</dbReference>
<dbReference type="Proteomes" id="UP000064029">
    <property type="component" value="Unassembled WGS sequence"/>
</dbReference>
<comment type="caution">
    <text evidence="1">The sequence shown here is derived from an EMBL/GenBank/DDBJ whole genome shotgun (WGS) entry which is preliminary data.</text>
</comment>